<feature type="region of interest" description="Disordered" evidence="3">
    <location>
        <begin position="391"/>
        <end position="411"/>
    </location>
</feature>
<organism evidence="4 5">
    <name type="scientific">Coffea arabica</name>
    <name type="common">Arabian coffee</name>
    <dbReference type="NCBI Taxonomy" id="13443"/>
    <lineage>
        <taxon>Eukaryota</taxon>
        <taxon>Viridiplantae</taxon>
        <taxon>Streptophyta</taxon>
        <taxon>Embryophyta</taxon>
        <taxon>Tracheophyta</taxon>
        <taxon>Spermatophyta</taxon>
        <taxon>Magnoliopsida</taxon>
        <taxon>eudicotyledons</taxon>
        <taxon>Gunneridae</taxon>
        <taxon>Pentapetalae</taxon>
        <taxon>asterids</taxon>
        <taxon>lamiids</taxon>
        <taxon>Gentianales</taxon>
        <taxon>Rubiaceae</taxon>
        <taxon>Ixoroideae</taxon>
        <taxon>Gardenieae complex</taxon>
        <taxon>Bertiereae - Coffeeae clade</taxon>
        <taxon>Coffeeae</taxon>
        <taxon>Coffea</taxon>
    </lineage>
</organism>
<feature type="region of interest" description="Disordered" evidence="3">
    <location>
        <begin position="429"/>
        <end position="566"/>
    </location>
</feature>
<feature type="compositionally biased region" description="Pro residues" evidence="3">
    <location>
        <begin position="508"/>
        <end position="532"/>
    </location>
</feature>
<feature type="coiled-coil region" evidence="2">
    <location>
        <begin position="728"/>
        <end position="762"/>
    </location>
</feature>
<reference evidence="5" key="2">
    <citation type="submission" date="2025-08" db="UniProtKB">
        <authorList>
            <consortium name="RefSeq"/>
        </authorList>
    </citation>
    <scope>IDENTIFICATION</scope>
    <source>
        <tissue evidence="5">Leaves</tissue>
    </source>
</reference>
<feature type="region of interest" description="Disordered" evidence="3">
    <location>
        <begin position="332"/>
        <end position="379"/>
    </location>
</feature>
<keyword evidence="1 2" id="KW-0175">Coiled coil</keyword>
<feature type="compositionally biased region" description="Pro residues" evidence="3">
    <location>
        <begin position="471"/>
        <end position="481"/>
    </location>
</feature>
<feature type="compositionally biased region" description="Pro residues" evidence="3">
    <location>
        <begin position="451"/>
        <end position="462"/>
    </location>
</feature>
<dbReference type="PANTHER" id="PTHR31342">
    <property type="entry name" value="PROTEIN CHUP1, CHLOROPLASTIC"/>
    <property type="match status" value="1"/>
</dbReference>
<reference evidence="4" key="1">
    <citation type="journal article" date="2025" name="Foods">
        <title>Unveiling the Microbial Signatures of Arabica Coffee Cherries: Insights into Ripeness Specific Diversity, Functional Traits, and Implications for Quality and Safety.</title>
        <authorList>
            <consortium name="RefSeq"/>
            <person name="Tenea G.N."/>
            <person name="Cifuentes V."/>
            <person name="Reyes P."/>
            <person name="Cevallos-Vallejos M."/>
        </authorList>
    </citation>
    <scope>NUCLEOTIDE SEQUENCE [LARGE SCALE GENOMIC DNA]</scope>
</reference>
<name>A0A6P6W0C1_COFAR</name>
<protein>
    <submittedName>
        <fullName evidence="5">Uncharacterized protein</fullName>
    </submittedName>
</protein>
<accession>A0A6P6W0C1</accession>
<evidence type="ECO:0000256" key="1">
    <source>
        <dbReference type="ARBA" id="ARBA00023054"/>
    </source>
</evidence>
<dbReference type="InterPro" id="IPR040265">
    <property type="entry name" value="CHUP1/IPGA1-like"/>
</dbReference>
<feature type="compositionally biased region" description="Pro residues" evidence="3">
    <location>
        <begin position="397"/>
        <end position="409"/>
    </location>
</feature>
<feature type="compositionally biased region" description="Pro residues" evidence="3">
    <location>
        <begin position="431"/>
        <end position="441"/>
    </location>
</feature>
<keyword evidence="4" id="KW-1185">Reference proteome</keyword>
<gene>
    <name evidence="5" type="primary">LOC113728556</name>
</gene>
<evidence type="ECO:0000313" key="5">
    <source>
        <dbReference type="RefSeq" id="XP_027108753.2"/>
    </source>
</evidence>
<evidence type="ECO:0000313" key="4">
    <source>
        <dbReference type="Proteomes" id="UP001652660"/>
    </source>
</evidence>
<feature type="region of interest" description="Disordered" evidence="3">
    <location>
        <begin position="596"/>
        <end position="617"/>
    </location>
</feature>
<dbReference type="SUPFAM" id="SSF101447">
    <property type="entry name" value="Formin homology 2 domain (FH2 domain)"/>
    <property type="match status" value="1"/>
</dbReference>
<dbReference type="OrthoDB" id="2020598at2759"/>
<proteinExistence type="predicted"/>
<sequence length="854" mass="93875">MASGAWCGVAPFLFRKKLPGFEGKEQASKSSKASKNQKQMKNTAVVKSRGVAGNFVKMTDIRTKVLTFRDLLDLSPCIGSASVNELLIWTLQDLHRLYPSLKPSIPVPEIERASTDQVLRCFCDFLKSLGDSWINNGEWMVKCKYDASIKLNQNDLEDIAQSMLEDMNKLARERMFDMMDEDEQMNGYSPSETAFGKALSESYSDSKNSLSSSPATPTSVLQDMTNMLSKGTKQSYTPPLLLQLRVQAVEKLNPIDIKRLSFHMLPHAAAPDPNYPLQKCETFEGRRLELEAKHESVSKAAGTNEVNQDFEMEEDTFNVVMINSDESAIEAGKTRTTNENSVTGPAPCTPAKGDIDVVPPPTSLPKLRSNVSEKENTPQIPVEYKLPLDKIASQGSAPPPPPPPPPPQMFPKNEVLLARQCQTQLLETICPTPPPPPPIPSPIAEGSIAITPPPPPPPPLPPVTSMSTTFFPPPPPPPPPSTSNIPGSIAPPPPPPPPSSMASGNFTFPPPPPPPPMGSGKIAPPPPPPPMGAPNGGVPAPPPPMQPGMRGPPPPPPGLGGAKDPRLRKAATKLKRSSQMGNLYRLLKLKVEGGSNLDAKSSRKGKISSTSGGQQGMADALAEMTKRSAYFQQIEEDFKNHEKSIRELKVSINSFQCSDMTELHKFHKHVESILEKLTDETQVLARFEDFPTKKLEALRMAAALYSKLDTIITTLKNWKIESPVGPVIDKIEKYFSKIKQELDALERTKDEESKKFQSHKINFDFGILVRIKELMVDVSSSCMEQALKERRDAKAMENAQKGPKTECPKKRSGKMLWKAFQFAYRVYTFAGGHDDRADQLTRELASEIQTDPNH</sequence>
<dbReference type="PANTHER" id="PTHR31342:SF16">
    <property type="entry name" value="TALIN_MIDDLE DOMAIN-CONTAINING PROTEIN"/>
    <property type="match status" value="1"/>
</dbReference>
<dbReference type="AlphaFoldDB" id="A0A6P6W0C1"/>
<feature type="compositionally biased region" description="Polar residues" evidence="3">
    <location>
        <begin position="334"/>
        <end position="343"/>
    </location>
</feature>
<dbReference type="GeneID" id="113728556"/>
<feature type="compositionally biased region" description="Pro residues" evidence="3">
    <location>
        <begin position="539"/>
        <end position="558"/>
    </location>
</feature>
<evidence type="ECO:0000256" key="3">
    <source>
        <dbReference type="SAM" id="MobiDB-lite"/>
    </source>
</evidence>
<feature type="compositionally biased region" description="Pro residues" evidence="3">
    <location>
        <begin position="489"/>
        <end position="499"/>
    </location>
</feature>
<dbReference type="RefSeq" id="XP_027108753.2">
    <property type="nucleotide sequence ID" value="XM_027252952.2"/>
</dbReference>
<dbReference type="Proteomes" id="UP001652660">
    <property type="component" value="Chromosome 2e"/>
</dbReference>
<evidence type="ECO:0000256" key="2">
    <source>
        <dbReference type="SAM" id="Coils"/>
    </source>
</evidence>